<feature type="transmembrane region" description="Helical" evidence="1">
    <location>
        <begin position="276"/>
        <end position="295"/>
    </location>
</feature>
<evidence type="ECO:0000259" key="3">
    <source>
        <dbReference type="Pfam" id="PF24677"/>
    </source>
</evidence>
<dbReference type="RefSeq" id="WP_136421219.1">
    <property type="nucleotide sequence ID" value="NZ_SSSN01000002.1"/>
</dbReference>
<keyword evidence="5" id="KW-1185">Reference proteome</keyword>
<comment type="caution">
    <text evidence="4">The sequence shown here is derived from an EMBL/GenBank/DDBJ whole genome shotgun (WGS) entry which is preliminary data.</text>
</comment>
<gene>
    <name evidence="4" type="ORF">E6C70_00475</name>
</gene>
<name>A0A4V3WUJ1_9MICO</name>
<feature type="transmembrane region" description="Helical" evidence="1">
    <location>
        <begin position="221"/>
        <end position="244"/>
    </location>
</feature>
<feature type="domain" description="DUF7657" evidence="3">
    <location>
        <begin position="36"/>
        <end position="436"/>
    </location>
</feature>
<dbReference type="AlphaFoldDB" id="A0A4V3WUJ1"/>
<dbReference type="Pfam" id="PF24677">
    <property type="entry name" value="DUF7657"/>
    <property type="match status" value="1"/>
</dbReference>
<keyword evidence="1" id="KW-0472">Membrane</keyword>
<feature type="transmembrane region" description="Helical" evidence="1">
    <location>
        <begin position="250"/>
        <end position="269"/>
    </location>
</feature>
<feature type="transmembrane region" description="Helical" evidence="1">
    <location>
        <begin position="452"/>
        <end position="474"/>
    </location>
</feature>
<dbReference type="Proteomes" id="UP000307380">
    <property type="component" value="Unassembled WGS sequence"/>
</dbReference>
<feature type="transmembrane region" description="Helical" evidence="1">
    <location>
        <begin position="195"/>
        <end position="212"/>
    </location>
</feature>
<dbReference type="InterPro" id="IPR056071">
    <property type="entry name" value="DUF7654"/>
</dbReference>
<feature type="transmembrane region" description="Helical" evidence="1">
    <location>
        <begin position="381"/>
        <end position="400"/>
    </location>
</feature>
<evidence type="ECO:0008006" key="6">
    <source>
        <dbReference type="Google" id="ProtNLM"/>
    </source>
</evidence>
<feature type="transmembrane region" description="Helical" evidence="1">
    <location>
        <begin position="420"/>
        <end position="440"/>
    </location>
</feature>
<accession>A0A4V3WUJ1</accession>
<sequence>MPTLNKTVRSVADRYRKATTPRPDGLPRRRVVLLPLLALAAVLAILVGLGITGSSTGYLNQFVSNGADSRLIAGKPQSIRSDEWFVQSTWTVSQVEQGLPPRNTSFPGGMDATVQHDLPTLDWSMVFHPHLWGFLLMPIDNAMALKWWLPAFAMIAAIYLFVVTMLPRRPALAAVLAIGFFFAPFFQWWYLSITFLPVAWAFLLMATVIWLIRSGKRAERYVLSGLVGYGAIVVGTSIYAPFIIAATWPAVGFAVGFVLTRTSGLITGFWQRLKRLTPLAVAGGATLLGLGLWLMTRWSTIESFTSTVYPGQRLQAVGQATRADLYSIMGGVFSPGLGAVNGVPMGVNASEGSTFLLPGAFLVLPLVWLVVSGIRRRRSVDWLSIVLLGLGVVFVAYLFVPGWDALSHLMLLDRTTTGRLRLGLGILSLLMVVVLVVRLNERRDEDVEPKRLPVWIIVMAPLTALGANLIVARWLHMSGSPLVTQWTVWIVVLVLFVGAVLFLTLGRPLVGGVALLIASLLCGAGVNPVYVGVYNLNDTKLVAALKVVSSHDSEWVGIGDTVVPTVALVESGLHSYNGFQSSPSDDMWSQIDPSGANEVVWNRLANVSWAAGSGAPAPYNPAPDQIHMTFDSCNAFAQHNIDFVLSERALAQPCVDLVRTVQEGPQTFRIYEVTPAR</sequence>
<feature type="domain" description="DUF7654" evidence="2">
    <location>
        <begin position="536"/>
        <end position="675"/>
    </location>
</feature>
<keyword evidence="1" id="KW-1133">Transmembrane helix</keyword>
<evidence type="ECO:0000313" key="5">
    <source>
        <dbReference type="Proteomes" id="UP000307380"/>
    </source>
</evidence>
<keyword evidence="1" id="KW-0812">Transmembrane</keyword>
<feature type="transmembrane region" description="Helical" evidence="1">
    <location>
        <begin position="171"/>
        <end position="189"/>
    </location>
</feature>
<dbReference type="Pfam" id="PF24672">
    <property type="entry name" value="DUF7654"/>
    <property type="match status" value="1"/>
</dbReference>
<proteinExistence type="predicted"/>
<organism evidence="4 5">
    <name type="scientific">Orlajensenia flava</name>
    <dbReference type="NCBI Taxonomy" id="2565934"/>
    <lineage>
        <taxon>Bacteria</taxon>
        <taxon>Bacillati</taxon>
        <taxon>Actinomycetota</taxon>
        <taxon>Actinomycetes</taxon>
        <taxon>Micrococcales</taxon>
        <taxon>Microbacteriaceae</taxon>
        <taxon>Orlajensenia</taxon>
    </lineage>
</organism>
<feature type="transmembrane region" description="Helical" evidence="1">
    <location>
        <begin position="513"/>
        <end position="533"/>
    </location>
</feature>
<feature type="transmembrane region" description="Helical" evidence="1">
    <location>
        <begin position="147"/>
        <end position="166"/>
    </location>
</feature>
<evidence type="ECO:0000313" key="4">
    <source>
        <dbReference type="EMBL" id="THG36057.1"/>
    </source>
</evidence>
<evidence type="ECO:0000256" key="1">
    <source>
        <dbReference type="SAM" id="Phobius"/>
    </source>
</evidence>
<feature type="transmembrane region" description="Helical" evidence="1">
    <location>
        <begin position="486"/>
        <end position="506"/>
    </location>
</feature>
<dbReference type="InterPro" id="IPR056074">
    <property type="entry name" value="DUF7657"/>
</dbReference>
<dbReference type="EMBL" id="SSSN01000002">
    <property type="protein sequence ID" value="THG36057.1"/>
    <property type="molecule type" value="Genomic_DNA"/>
</dbReference>
<feature type="transmembrane region" description="Helical" evidence="1">
    <location>
        <begin position="31"/>
        <end position="51"/>
    </location>
</feature>
<protein>
    <recommendedName>
        <fullName evidence="6">Glycosyltransferase RgtA/B/C/D-like domain-containing protein</fullName>
    </recommendedName>
</protein>
<reference evidence="4 5" key="1">
    <citation type="submission" date="2019-04" db="EMBL/GenBank/DDBJ databases">
        <authorList>
            <person name="Jiang L."/>
        </authorList>
    </citation>
    <scope>NUCLEOTIDE SEQUENCE [LARGE SCALE GENOMIC DNA]</scope>
    <source>
        <strain evidence="4 5">YIM 131861</strain>
    </source>
</reference>
<evidence type="ECO:0000259" key="2">
    <source>
        <dbReference type="Pfam" id="PF24672"/>
    </source>
</evidence>
<feature type="transmembrane region" description="Helical" evidence="1">
    <location>
        <begin position="355"/>
        <end position="374"/>
    </location>
</feature>
<dbReference type="OrthoDB" id="3176622at2"/>